<protein>
    <submittedName>
        <fullName evidence="2">Type VI secretion system membrane subunit TssM</fullName>
    </submittedName>
</protein>
<gene>
    <name evidence="2" type="ORF">DC045_18115</name>
</gene>
<dbReference type="InterPro" id="IPR010623">
    <property type="entry name" value="IcmF_C"/>
</dbReference>
<dbReference type="EMBL" id="DNNA01000286">
    <property type="protein sequence ID" value="HBC36178.1"/>
    <property type="molecule type" value="Genomic_DNA"/>
</dbReference>
<dbReference type="PANTHER" id="PTHR36153">
    <property type="entry name" value="INNER MEMBRANE PROTEIN-RELATED"/>
    <property type="match status" value="1"/>
</dbReference>
<evidence type="ECO:0000313" key="3">
    <source>
        <dbReference type="Proteomes" id="UP000263489"/>
    </source>
</evidence>
<accession>A0A352IXJ5</accession>
<dbReference type="PANTHER" id="PTHR36153:SF5">
    <property type="entry name" value="EXPORTED PROTEIN"/>
    <property type="match status" value="1"/>
</dbReference>
<dbReference type="Proteomes" id="UP000263489">
    <property type="component" value="Unassembled WGS sequence"/>
</dbReference>
<dbReference type="AlphaFoldDB" id="A0A352IXJ5"/>
<reference evidence="2 3" key="1">
    <citation type="journal article" date="2018" name="Nat. Biotechnol.">
        <title>A standardized bacterial taxonomy based on genome phylogeny substantially revises the tree of life.</title>
        <authorList>
            <person name="Parks D.H."/>
            <person name="Chuvochina M."/>
            <person name="Waite D.W."/>
            <person name="Rinke C."/>
            <person name="Skarshewski A."/>
            <person name="Chaumeil P.A."/>
            <person name="Hugenholtz P."/>
        </authorList>
    </citation>
    <scope>NUCLEOTIDE SEQUENCE [LARGE SCALE GENOMIC DNA]</scope>
    <source>
        <strain evidence="2">UBA9380</strain>
    </source>
</reference>
<proteinExistence type="predicted"/>
<dbReference type="Pfam" id="PF06744">
    <property type="entry name" value="IcmF_C"/>
    <property type="match status" value="1"/>
</dbReference>
<name>A0A352IXJ5_9GAMM</name>
<comment type="caution">
    <text evidence="2">The sequence shown here is derived from an EMBL/GenBank/DDBJ whole genome shotgun (WGS) entry which is preliminary data.</text>
</comment>
<dbReference type="InterPro" id="IPR053156">
    <property type="entry name" value="T6SS_TssM-like"/>
</dbReference>
<evidence type="ECO:0000259" key="1">
    <source>
        <dbReference type="Pfam" id="PF06744"/>
    </source>
</evidence>
<organism evidence="2 3">
    <name type="scientific">Marinobacter adhaerens</name>
    <dbReference type="NCBI Taxonomy" id="1033846"/>
    <lineage>
        <taxon>Bacteria</taxon>
        <taxon>Pseudomonadati</taxon>
        <taxon>Pseudomonadota</taxon>
        <taxon>Gammaproteobacteria</taxon>
        <taxon>Pseudomonadales</taxon>
        <taxon>Marinobacteraceae</taxon>
        <taxon>Marinobacter</taxon>
    </lineage>
</organism>
<feature type="domain" description="Type VI secretion system IcmF C-terminal" evidence="1">
    <location>
        <begin position="1"/>
        <end position="98"/>
    </location>
</feature>
<sequence>NKRRSVVNVDGQLVEFSHGPRQSIPLVWPNTLRDSVESRITLVPVQVNRSPRSLSERGPWALFRLLDKADITGVSSSAVDVRFRVDDGEMRYRLHAASNTNPFTQQLLAGYRIPRSLY</sequence>
<feature type="non-terminal residue" evidence="2">
    <location>
        <position position="1"/>
    </location>
</feature>
<evidence type="ECO:0000313" key="2">
    <source>
        <dbReference type="EMBL" id="HBC36178.1"/>
    </source>
</evidence>